<dbReference type="PANTHER" id="PTHR36503">
    <property type="entry name" value="BLR2520 PROTEIN"/>
    <property type="match status" value="1"/>
</dbReference>
<protein>
    <submittedName>
        <fullName evidence="2">Extradiol dioxygenase</fullName>
    </submittedName>
</protein>
<feature type="domain" description="VOC" evidence="1">
    <location>
        <begin position="4"/>
        <end position="128"/>
    </location>
</feature>
<dbReference type="Proteomes" id="UP001162891">
    <property type="component" value="Chromosome"/>
</dbReference>
<dbReference type="EMBL" id="AP025591">
    <property type="protein sequence ID" value="BDG05149.1"/>
    <property type="molecule type" value="Genomic_DNA"/>
</dbReference>
<dbReference type="PANTHER" id="PTHR36503:SF2">
    <property type="entry name" value="BLR2408 PROTEIN"/>
    <property type="match status" value="1"/>
</dbReference>
<gene>
    <name evidence="2" type="ORF">AMOR_41450</name>
</gene>
<dbReference type="Gene3D" id="3.10.180.10">
    <property type="entry name" value="2,3-Dihydroxybiphenyl 1,2-Dioxygenase, domain 1"/>
    <property type="match status" value="1"/>
</dbReference>
<dbReference type="SUPFAM" id="SSF54593">
    <property type="entry name" value="Glyoxalase/Bleomycin resistance protein/Dihydroxybiphenyl dioxygenase"/>
    <property type="match status" value="1"/>
</dbReference>
<dbReference type="GO" id="GO:0051213">
    <property type="term" value="F:dioxygenase activity"/>
    <property type="evidence" value="ECO:0007669"/>
    <property type="project" value="UniProtKB-KW"/>
</dbReference>
<evidence type="ECO:0000259" key="1">
    <source>
        <dbReference type="PROSITE" id="PS51819"/>
    </source>
</evidence>
<dbReference type="Pfam" id="PF22677">
    <property type="entry name" value="Ble-like_N"/>
    <property type="match status" value="1"/>
</dbReference>
<dbReference type="RefSeq" id="WP_248353706.1">
    <property type="nucleotide sequence ID" value="NZ_AP025591.1"/>
</dbReference>
<organism evidence="2 3">
    <name type="scientific">Anaeromyxobacter oryzae</name>
    <dbReference type="NCBI Taxonomy" id="2918170"/>
    <lineage>
        <taxon>Bacteria</taxon>
        <taxon>Pseudomonadati</taxon>
        <taxon>Myxococcota</taxon>
        <taxon>Myxococcia</taxon>
        <taxon>Myxococcales</taxon>
        <taxon>Cystobacterineae</taxon>
        <taxon>Anaeromyxobacteraceae</taxon>
        <taxon>Anaeromyxobacter</taxon>
    </lineage>
</organism>
<accession>A0ABN6MW05</accession>
<dbReference type="InterPro" id="IPR053863">
    <property type="entry name" value="Glyoxy/Ble-like_N"/>
</dbReference>
<sequence>MASRMMFVNLPVSDLDRSKAFFGKLGFSFNPRFTDEKAACMVVSDVGYVMLIHERFYRTFTKRELCDTTRQNEGLVALSCESRGEVDGLVRTALEAGGQQAMEPIDHGFMYERSFYDPDGHHWAVLWMDPKAAQGQHGGA</sequence>
<dbReference type="PROSITE" id="PS51819">
    <property type="entry name" value="VOC"/>
    <property type="match status" value="1"/>
</dbReference>
<keyword evidence="2" id="KW-0223">Dioxygenase</keyword>
<dbReference type="InterPro" id="IPR029068">
    <property type="entry name" value="Glyas_Bleomycin-R_OHBP_Dase"/>
</dbReference>
<evidence type="ECO:0000313" key="3">
    <source>
        <dbReference type="Proteomes" id="UP001162891"/>
    </source>
</evidence>
<reference evidence="3" key="1">
    <citation type="journal article" date="2022" name="Int. J. Syst. Evol. Microbiol.">
        <title>Anaeromyxobacter oryzae sp. nov., Anaeromyxobacter diazotrophicus sp. nov. and Anaeromyxobacter paludicola sp. nov., isolated from paddy soils.</title>
        <authorList>
            <person name="Itoh H."/>
            <person name="Xu Z."/>
            <person name="Mise K."/>
            <person name="Masuda Y."/>
            <person name="Ushijima N."/>
            <person name="Hayakawa C."/>
            <person name="Shiratori Y."/>
            <person name="Senoo K."/>
        </authorList>
    </citation>
    <scope>NUCLEOTIDE SEQUENCE [LARGE SCALE GENOMIC DNA]</scope>
    <source>
        <strain evidence="3">Red232</strain>
    </source>
</reference>
<name>A0ABN6MW05_9BACT</name>
<proteinExistence type="predicted"/>
<evidence type="ECO:0000313" key="2">
    <source>
        <dbReference type="EMBL" id="BDG05149.1"/>
    </source>
</evidence>
<keyword evidence="2" id="KW-0560">Oxidoreductase</keyword>
<dbReference type="InterPro" id="IPR037523">
    <property type="entry name" value="VOC_core"/>
</dbReference>
<keyword evidence="3" id="KW-1185">Reference proteome</keyword>